<dbReference type="AlphaFoldDB" id="A0A0F8XMT4"/>
<dbReference type="EMBL" id="LAZR01061981">
    <property type="protein sequence ID" value="KKK62460.1"/>
    <property type="molecule type" value="Genomic_DNA"/>
</dbReference>
<proteinExistence type="predicted"/>
<comment type="caution">
    <text evidence="1">The sequence shown here is derived from an EMBL/GenBank/DDBJ whole genome shotgun (WGS) entry which is preliminary data.</text>
</comment>
<organism evidence="1">
    <name type="scientific">marine sediment metagenome</name>
    <dbReference type="NCBI Taxonomy" id="412755"/>
    <lineage>
        <taxon>unclassified sequences</taxon>
        <taxon>metagenomes</taxon>
        <taxon>ecological metagenomes</taxon>
    </lineage>
</organism>
<evidence type="ECO:0000313" key="1">
    <source>
        <dbReference type="EMBL" id="KKK62460.1"/>
    </source>
</evidence>
<protein>
    <submittedName>
        <fullName evidence="1">Uncharacterized protein</fullName>
    </submittedName>
</protein>
<sequence length="105" mass="11768">MEKPLAVLAEKGFNITADMDEEQIFKVAKAVGVEPLDYIERQVKIVPYTNKRRETNRFVETPPFVVGKSVDGKTRTTRGLFLRVEALDQAIADLTSARELLSTKG</sequence>
<accession>A0A0F8XMT4</accession>
<name>A0A0F8XMT4_9ZZZZ</name>
<gene>
    <name evidence="1" type="ORF">LCGC14_3004110</name>
</gene>
<reference evidence="1" key="1">
    <citation type="journal article" date="2015" name="Nature">
        <title>Complex archaea that bridge the gap between prokaryotes and eukaryotes.</title>
        <authorList>
            <person name="Spang A."/>
            <person name="Saw J.H."/>
            <person name="Jorgensen S.L."/>
            <person name="Zaremba-Niedzwiedzka K."/>
            <person name="Martijn J."/>
            <person name="Lind A.E."/>
            <person name="van Eijk R."/>
            <person name="Schleper C."/>
            <person name="Guy L."/>
            <person name="Ettema T.J."/>
        </authorList>
    </citation>
    <scope>NUCLEOTIDE SEQUENCE</scope>
</reference>